<feature type="domain" description="RDD" evidence="6">
    <location>
        <begin position="6"/>
        <end position="122"/>
    </location>
</feature>
<dbReference type="Proteomes" id="UP000886674">
    <property type="component" value="Unassembled WGS sequence"/>
</dbReference>
<comment type="caution">
    <text evidence="7">The sequence shown here is derived from an EMBL/GenBank/DDBJ whole genome shotgun (WGS) entry which is preliminary data.</text>
</comment>
<dbReference type="Pfam" id="PF06271">
    <property type="entry name" value="RDD"/>
    <property type="match status" value="1"/>
</dbReference>
<evidence type="ECO:0000256" key="5">
    <source>
        <dbReference type="SAM" id="Phobius"/>
    </source>
</evidence>
<feature type="transmembrane region" description="Helical" evidence="5">
    <location>
        <begin position="86"/>
        <end position="107"/>
    </location>
</feature>
<dbReference type="InterPro" id="IPR010432">
    <property type="entry name" value="RDD"/>
</dbReference>
<name>A0A9E4TV29_9GAMM</name>
<proteinExistence type="predicted"/>
<evidence type="ECO:0000256" key="4">
    <source>
        <dbReference type="ARBA" id="ARBA00023136"/>
    </source>
</evidence>
<evidence type="ECO:0000256" key="1">
    <source>
        <dbReference type="ARBA" id="ARBA00004141"/>
    </source>
</evidence>
<evidence type="ECO:0000259" key="6">
    <source>
        <dbReference type="Pfam" id="PF06271"/>
    </source>
</evidence>
<reference evidence="7" key="1">
    <citation type="journal article" date="2021" name="Proc. Natl. Acad. Sci. U.S.A.">
        <title>Global biogeography of chemosynthetic symbionts reveals both localized and globally distributed symbiont groups. .</title>
        <authorList>
            <person name="Osvatic J.T."/>
            <person name="Wilkins L.G.E."/>
            <person name="Leibrecht L."/>
            <person name="Leray M."/>
            <person name="Zauner S."/>
            <person name="Polzin J."/>
            <person name="Camacho Y."/>
            <person name="Gros O."/>
            <person name="van Gils J.A."/>
            <person name="Eisen J.A."/>
            <person name="Petersen J.M."/>
            <person name="Yuen B."/>
        </authorList>
    </citation>
    <scope>NUCLEOTIDE SEQUENCE</scope>
    <source>
        <strain evidence="7">MAGclacostrist055</strain>
    </source>
</reference>
<evidence type="ECO:0000313" key="8">
    <source>
        <dbReference type="Proteomes" id="UP000886674"/>
    </source>
</evidence>
<dbReference type="EMBL" id="JAEPCR010000123">
    <property type="protein sequence ID" value="MCG7980471.1"/>
    <property type="molecule type" value="Genomic_DNA"/>
</dbReference>
<feature type="transmembrane region" description="Helical" evidence="5">
    <location>
        <begin position="119"/>
        <end position="137"/>
    </location>
</feature>
<accession>A0A9E4TV29</accession>
<feature type="transmembrane region" description="Helical" evidence="5">
    <location>
        <begin position="34"/>
        <end position="53"/>
    </location>
</feature>
<dbReference type="AlphaFoldDB" id="A0A9E4TV29"/>
<evidence type="ECO:0000256" key="3">
    <source>
        <dbReference type="ARBA" id="ARBA00022989"/>
    </source>
</evidence>
<evidence type="ECO:0000313" key="7">
    <source>
        <dbReference type="EMBL" id="MCG7980471.1"/>
    </source>
</evidence>
<evidence type="ECO:0000256" key="2">
    <source>
        <dbReference type="ARBA" id="ARBA00022692"/>
    </source>
</evidence>
<feature type="transmembrane region" description="Helical" evidence="5">
    <location>
        <begin position="6"/>
        <end position="27"/>
    </location>
</feature>
<keyword evidence="3 5" id="KW-1133">Transmembrane helix</keyword>
<gene>
    <name evidence="7" type="ORF">JAY77_20280</name>
</gene>
<keyword evidence="4 5" id="KW-0472">Membrane</keyword>
<comment type="subcellular location">
    <subcellularLocation>
        <location evidence="1">Membrane</location>
        <topology evidence="1">Multi-pass membrane protein</topology>
    </subcellularLocation>
</comment>
<organism evidence="7 8">
    <name type="scientific">Candidatus Thiodiazotropha taylori</name>
    <dbReference type="NCBI Taxonomy" id="2792791"/>
    <lineage>
        <taxon>Bacteria</taxon>
        <taxon>Pseudomonadati</taxon>
        <taxon>Pseudomonadota</taxon>
        <taxon>Gammaproteobacteria</taxon>
        <taxon>Chromatiales</taxon>
        <taxon>Sedimenticolaceae</taxon>
        <taxon>Candidatus Thiodiazotropha</taxon>
    </lineage>
</organism>
<keyword evidence="2 5" id="KW-0812">Transmembrane</keyword>
<sequence length="373" mass="42704">MKLLTFRLLAFIIDSIFLFFVAIIGIVLSGYYGFIWHFTDTIILLLLAIGYFGTFDGLNRATLGKHIFRLTVKLNNGKKLTIFDGYLRSILFFGGPYVIAFICDFLFEFVFNESIITQYFYDGYGYIFPYIFVWSIILGKGSAGLHDAISNTIVCFEKYNTPTYKPITIIIVTFMISILFTIAIGSKLHISDKSKFNLYSTLEMNTKIDDFYGNNGVLRYILREVPGVYDIHSNFLYKYKLSDLLSPNNDLMYYSNESGLKLTLNIHIKVSSYKLLTEDFIEQLFDVITKAVNNNRLFSSIQEINLQLIVTRSFGSLHGNFAYNTTGIWNNSTKAFDIVIDEDGKSVSKSVAFGIYLGPYFGHLMHPDINEKY</sequence>
<dbReference type="GO" id="GO:0016020">
    <property type="term" value="C:membrane"/>
    <property type="evidence" value="ECO:0007669"/>
    <property type="project" value="UniProtKB-SubCell"/>
</dbReference>
<feature type="transmembrane region" description="Helical" evidence="5">
    <location>
        <begin position="167"/>
        <end position="185"/>
    </location>
</feature>
<protein>
    <submittedName>
        <fullName evidence="7">RDD family protein</fullName>
    </submittedName>
</protein>